<dbReference type="AlphaFoldDB" id="A0A7G9R465"/>
<dbReference type="Pfam" id="PF12389">
    <property type="entry name" value="Peptidase_M73"/>
    <property type="match status" value="1"/>
</dbReference>
<dbReference type="RefSeq" id="WP_166098006.1">
    <property type="nucleotide sequence ID" value="NZ_BMMY01000001.1"/>
</dbReference>
<evidence type="ECO:0000313" key="3">
    <source>
        <dbReference type="Proteomes" id="UP000515976"/>
    </source>
</evidence>
<evidence type="ECO:0000313" key="2">
    <source>
        <dbReference type="EMBL" id="QNN50390.1"/>
    </source>
</evidence>
<sequence length="198" mass="19774">MFTPSARLARIAAWGAAPVALLASAGLVATASHSAFSATTSNPTGNWAAGTVELTDDDAGTAAFDVSNMKPGDAGSKCIAVTSTGSLPSAVRLYGTSYETTKDLADELALDVTQGTGGSFGSCDGFTPASSGATVYSGSVADFGSSHTGYSTGVGTWSPAGGEQSRVYKFDLAFDPDAPNSVQGGTASIGFTWEAQNS</sequence>
<feature type="signal peptide" evidence="1">
    <location>
        <begin position="1"/>
        <end position="37"/>
    </location>
</feature>
<evidence type="ECO:0000256" key="1">
    <source>
        <dbReference type="SAM" id="SignalP"/>
    </source>
</evidence>
<gene>
    <name evidence="2" type="ORF">H9L10_05060</name>
</gene>
<keyword evidence="1" id="KW-0732">Signal</keyword>
<proteinExistence type="predicted"/>
<evidence type="ECO:0008006" key="4">
    <source>
        <dbReference type="Google" id="ProtNLM"/>
    </source>
</evidence>
<dbReference type="EMBL" id="CP060712">
    <property type="protein sequence ID" value="QNN50390.1"/>
    <property type="molecule type" value="Genomic_DNA"/>
</dbReference>
<dbReference type="InterPro" id="IPR022121">
    <property type="entry name" value="Peptidase_M73_camelysin"/>
</dbReference>
<dbReference type="KEGG" id="pei:H9L10_05060"/>
<dbReference type="Proteomes" id="UP000515976">
    <property type="component" value="Chromosome"/>
</dbReference>
<protein>
    <recommendedName>
        <fullName evidence="4">Camelysin metallo-endopeptidase</fullName>
    </recommendedName>
</protein>
<accession>A0A7G9R465</accession>
<reference evidence="2 3" key="1">
    <citation type="submission" date="2020-08" db="EMBL/GenBank/DDBJ databases">
        <title>Genome sequence of Phycicoccus endophyticus JCM 31784T.</title>
        <authorList>
            <person name="Hyun D.-W."/>
            <person name="Bae J.-W."/>
        </authorList>
    </citation>
    <scope>NUCLEOTIDE SEQUENCE [LARGE SCALE GENOMIC DNA]</scope>
    <source>
        <strain evidence="2 3">JCM 31784</strain>
    </source>
</reference>
<organism evidence="2 3">
    <name type="scientific">Phycicoccus endophyticus</name>
    <dbReference type="NCBI Taxonomy" id="1690220"/>
    <lineage>
        <taxon>Bacteria</taxon>
        <taxon>Bacillati</taxon>
        <taxon>Actinomycetota</taxon>
        <taxon>Actinomycetes</taxon>
        <taxon>Micrococcales</taxon>
        <taxon>Intrasporangiaceae</taxon>
        <taxon>Phycicoccus</taxon>
    </lineage>
</organism>
<keyword evidence="3" id="KW-1185">Reference proteome</keyword>
<feature type="chain" id="PRO_5028955017" description="Camelysin metallo-endopeptidase" evidence="1">
    <location>
        <begin position="38"/>
        <end position="198"/>
    </location>
</feature>
<name>A0A7G9R465_9MICO</name>